<name>F2ED74_HORVV</name>
<dbReference type="PANTHER" id="PTHR31048">
    <property type="entry name" value="OS03G0233200 PROTEIN"/>
    <property type="match status" value="1"/>
</dbReference>
<dbReference type="EMBL" id="AK374099">
    <property type="protein sequence ID" value="BAK05296.1"/>
    <property type="molecule type" value="mRNA"/>
</dbReference>
<keyword evidence="1" id="KW-0611">Plant defense</keyword>
<organism evidence="2">
    <name type="scientific">Hordeum vulgare subsp. vulgare</name>
    <name type="common">Domesticated barley</name>
    <dbReference type="NCBI Taxonomy" id="112509"/>
    <lineage>
        <taxon>Eukaryota</taxon>
        <taxon>Viridiplantae</taxon>
        <taxon>Streptophyta</taxon>
        <taxon>Embryophyta</taxon>
        <taxon>Tracheophyta</taxon>
        <taxon>Spermatophyta</taxon>
        <taxon>Magnoliopsida</taxon>
        <taxon>Liliopsida</taxon>
        <taxon>Poales</taxon>
        <taxon>Poaceae</taxon>
        <taxon>BOP clade</taxon>
        <taxon>Pooideae</taxon>
        <taxon>Triticodae</taxon>
        <taxon>Triticeae</taxon>
        <taxon>Hordeinae</taxon>
        <taxon>Hordeum</taxon>
    </lineage>
</organism>
<dbReference type="OMA" id="AHEERQN"/>
<dbReference type="PRINTS" id="PR00347">
    <property type="entry name" value="THAUMATIN"/>
</dbReference>
<reference evidence="2" key="1">
    <citation type="journal article" date="2011" name="Plant Physiol.">
        <title>Comprehensive sequence analysis of 24,783 barley full-length cDNAs derived from 12 clone libraries.</title>
        <authorList>
            <person name="Matsumoto T."/>
            <person name="Tanaka T."/>
            <person name="Sakai H."/>
            <person name="Amano N."/>
            <person name="Kanamori H."/>
            <person name="Kurita K."/>
            <person name="Kikuta A."/>
            <person name="Kamiya K."/>
            <person name="Yamamoto M."/>
            <person name="Ikawa H."/>
            <person name="Fujii N."/>
            <person name="Hori K."/>
            <person name="Itoh T."/>
            <person name="Sato K."/>
        </authorList>
    </citation>
    <scope>NUCLEOTIDE SEQUENCE</scope>
    <source>
        <tissue evidence="2">Flower</tissue>
    </source>
</reference>
<dbReference type="InterPro" id="IPR017949">
    <property type="entry name" value="Thaumatin_CS"/>
</dbReference>
<dbReference type="PROSITE" id="PS00316">
    <property type="entry name" value="THAUMATIN_1"/>
    <property type="match status" value="1"/>
</dbReference>
<dbReference type="PIRSF" id="PIRSF002703">
    <property type="entry name" value="Thaumatin"/>
    <property type="match status" value="1"/>
</dbReference>
<evidence type="ECO:0000256" key="1">
    <source>
        <dbReference type="ARBA" id="ARBA00022821"/>
    </source>
</evidence>
<dbReference type="GeneID" id="123396051"/>
<dbReference type="OrthoDB" id="630838at2759"/>
<protein>
    <submittedName>
        <fullName evidence="2">Predicted protein</fullName>
    </submittedName>
</protein>
<dbReference type="InParanoid" id="F2ED74"/>
<dbReference type="InterPro" id="IPR037176">
    <property type="entry name" value="Osmotin/thaumatin-like_sf"/>
</dbReference>
<dbReference type="SMR" id="F2ED74"/>
<dbReference type="STRING" id="112509.F2ED74"/>
<dbReference type="ExpressionAtlas" id="F2ED74">
    <property type="expression patterns" value="baseline"/>
</dbReference>
<dbReference type="SMART" id="SM00205">
    <property type="entry name" value="THN"/>
    <property type="match status" value="1"/>
</dbReference>
<dbReference type="GO" id="GO:0006952">
    <property type="term" value="P:defense response"/>
    <property type="evidence" value="ECO:0007669"/>
    <property type="project" value="UniProtKB-KW"/>
</dbReference>
<accession>F2ED74</accession>
<dbReference type="RefSeq" id="XP_044947018.1">
    <property type="nucleotide sequence ID" value="XM_045091083.1"/>
</dbReference>
<dbReference type="AlphaFoldDB" id="F2ED74"/>
<dbReference type="SUPFAM" id="SSF49870">
    <property type="entry name" value="Osmotin, thaumatin-like protein"/>
    <property type="match status" value="1"/>
</dbReference>
<proteinExistence type="evidence at transcript level"/>
<dbReference type="PROSITE" id="PS51367">
    <property type="entry name" value="THAUMATIN_2"/>
    <property type="match status" value="1"/>
</dbReference>
<sequence length="175" mass="18048">MARASPVVLVLVAAGLAAGASATSTPLTITNRCSFTVWPAVAPAGLGTELHPGANWSVDESAFDSPASIWGRTGCSFDAAGSGLCRTADCGSGLRCATTDPPAPVTRAQVASSEGFYHYGITTDKGFNLPLDLTCSSGDALRCREEGCHDAFPYVEFNEHACTAAGSRLQIVFCP</sequence>
<dbReference type="Gene3D" id="2.60.110.10">
    <property type="entry name" value="Thaumatin"/>
    <property type="match status" value="1"/>
</dbReference>
<dbReference type="Gramene" id="HORVU.MOREX.r2.5HG0362300.1">
    <property type="protein sequence ID" value="HORVU.MOREX.r2.5HG0362300.1.CDS.1"/>
    <property type="gene ID" value="HORVU.MOREX.r2.5HG0362300"/>
</dbReference>
<dbReference type="Pfam" id="PF00314">
    <property type="entry name" value="Thaumatin"/>
    <property type="match status" value="1"/>
</dbReference>
<dbReference type="InterPro" id="IPR001938">
    <property type="entry name" value="Thaumatin"/>
</dbReference>
<evidence type="ECO:0000313" key="2">
    <source>
        <dbReference type="EMBL" id="BAK05296.1"/>
    </source>
</evidence>
<dbReference type="KEGG" id="hvg:123396051"/>